<feature type="compositionally biased region" description="Polar residues" evidence="1">
    <location>
        <begin position="470"/>
        <end position="491"/>
    </location>
</feature>
<feature type="region of interest" description="Disordered" evidence="1">
    <location>
        <begin position="418"/>
        <end position="491"/>
    </location>
</feature>
<organism evidence="3">
    <name type="scientific">Melanopsichium pennsylvanicum 4</name>
    <dbReference type="NCBI Taxonomy" id="1398559"/>
    <lineage>
        <taxon>Eukaryota</taxon>
        <taxon>Fungi</taxon>
        <taxon>Dikarya</taxon>
        <taxon>Basidiomycota</taxon>
        <taxon>Ustilaginomycotina</taxon>
        <taxon>Ustilaginomycetes</taxon>
        <taxon>Ustilaginales</taxon>
        <taxon>Ustilaginaceae</taxon>
        <taxon>Melanopsichium</taxon>
    </lineage>
</organism>
<dbReference type="AlphaFoldDB" id="A0A077QZF2"/>
<evidence type="ECO:0000256" key="1">
    <source>
        <dbReference type="SAM" id="MobiDB-lite"/>
    </source>
</evidence>
<evidence type="ECO:0000259" key="2">
    <source>
        <dbReference type="Pfam" id="PF03235"/>
    </source>
</evidence>
<feature type="compositionally biased region" description="Acidic residues" evidence="1">
    <location>
        <begin position="437"/>
        <end position="446"/>
    </location>
</feature>
<protein>
    <recommendedName>
        <fullName evidence="2">GmrSD restriction endonucleases N-terminal domain-containing protein</fullName>
    </recommendedName>
</protein>
<dbReference type="PANTHER" id="PTHR39639">
    <property type="entry name" value="CHROMOSOME 16, WHOLE GENOME SHOTGUN SEQUENCE"/>
    <property type="match status" value="1"/>
</dbReference>
<feature type="domain" description="GmrSD restriction endonucleases N-terminal" evidence="2">
    <location>
        <begin position="81"/>
        <end position="230"/>
    </location>
</feature>
<dbReference type="PANTHER" id="PTHR39639:SF1">
    <property type="entry name" value="DUF262 DOMAIN-CONTAINING PROTEIN"/>
    <property type="match status" value="1"/>
</dbReference>
<name>A0A077QZF2_9BASI</name>
<accession>A0A077QZF2</accession>
<evidence type="ECO:0000313" key="3">
    <source>
        <dbReference type="EMBL" id="CDI55630.1"/>
    </source>
</evidence>
<reference evidence="3" key="1">
    <citation type="journal article" date="2014" name="Genome Biol. Evol.">
        <title>Gene Loss Rather Than Gene Gain Is Associated with a Host Jump from Monocots to Dicots in the Smut Fungus Melanopsichium pennsylvanicum.</title>
        <authorList>
            <person name="Sharma R."/>
            <person name="Mishra B."/>
            <person name="Runge F."/>
            <person name="Thines M."/>
        </authorList>
    </citation>
    <scope>NUCLEOTIDE SEQUENCE</scope>
    <source>
        <strain evidence="3">4</strain>
    </source>
</reference>
<dbReference type="EMBL" id="HG529655">
    <property type="protein sequence ID" value="CDI55630.1"/>
    <property type="molecule type" value="Genomic_DNA"/>
</dbReference>
<sequence length="491" mass="55378">MSAAVPVKPEDAPSAGDELDELFDFQPADATFESELNESDEEYAATSSKPKAKKASSKVLELGHILQAPRAAQYSTKTLYEMVQDDLIDLEPEYQRGVVWPQDKQSAVIESIMRHYYVPPILLSVQAPKEPCEDTLYVCIDGKQRVSSICNFLANKIPVREPSTGRRFWYKEDLAFDKTPALSPAQRRKFENEQMTIVIFDGLSEEDERDMFSRVQMGVTLSSAEKLGAHLGDWPDFIRQMVKRFIDPTPSLIHDNEGNSMLLVNRGKDYLFMAQIALLILHADDARYVPTAHVIDTFLKQNAKLSPPKTLRQNMQRTLERYVALANHKRYGACIKPEIKLNRLGRPLTKPLSPAEFVYIAFMIYKFPDATVSQLFRLVQGLKQGVRSQFKDVLFNTNVATVIRRYINVATLEPDAEDGLVENRSPASHKRTREQSAAEESDEEGDVALSSQRRKINNGLETNPDAGLFQDSSQGSSRNPLTNTSSAPWSR</sequence>
<dbReference type="InterPro" id="IPR004919">
    <property type="entry name" value="GmrSD_N"/>
</dbReference>
<dbReference type="Pfam" id="PF03235">
    <property type="entry name" value="GmrSD_N"/>
    <property type="match status" value="1"/>
</dbReference>
<proteinExistence type="predicted"/>